<accession>A0A854WRU1</accession>
<protein>
    <submittedName>
        <fullName evidence="6">Modification methylase HpaII</fullName>
    </submittedName>
</protein>
<dbReference type="InterPro" id="IPR001525">
    <property type="entry name" value="C5_MeTfrase"/>
</dbReference>
<reference evidence="6 7" key="1">
    <citation type="submission" date="2016-06" db="EMBL/GenBank/DDBJ databases">
        <authorList>
            <person name="Haines A.N."/>
            <person name="Council K.R."/>
        </authorList>
    </citation>
    <scope>NUCLEOTIDE SEQUENCE [LARGE SCALE GENOMIC DNA]</scope>
    <source>
        <strain evidence="6 7">SP158-29</strain>
    </source>
</reference>
<dbReference type="SMART" id="SM00987">
    <property type="entry name" value="UreE_C"/>
    <property type="match status" value="1"/>
</dbReference>
<dbReference type="InterPro" id="IPR047124">
    <property type="entry name" value="HI_0220.2"/>
</dbReference>
<dbReference type="Gene3D" id="3.40.470.10">
    <property type="entry name" value="Uracil-DNA glycosylase-like domain"/>
    <property type="match status" value="1"/>
</dbReference>
<evidence type="ECO:0000256" key="2">
    <source>
        <dbReference type="ARBA" id="ARBA00022679"/>
    </source>
</evidence>
<evidence type="ECO:0000259" key="5">
    <source>
        <dbReference type="SMART" id="SM00986"/>
    </source>
</evidence>
<keyword evidence="1 6" id="KW-0489">Methyltransferase</keyword>
<dbReference type="GO" id="GO:0009307">
    <property type="term" value="P:DNA restriction-modification system"/>
    <property type="evidence" value="ECO:0007669"/>
    <property type="project" value="UniProtKB-KW"/>
</dbReference>
<dbReference type="InterPro" id="IPR036895">
    <property type="entry name" value="Uracil-DNA_glycosylase-like_sf"/>
</dbReference>
<evidence type="ECO:0000256" key="1">
    <source>
        <dbReference type="ARBA" id="ARBA00022603"/>
    </source>
</evidence>
<evidence type="ECO:0000256" key="4">
    <source>
        <dbReference type="ARBA" id="ARBA00022747"/>
    </source>
</evidence>
<dbReference type="EMBL" id="NSGR01000008">
    <property type="protein sequence ID" value="PCH12844.1"/>
    <property type="molecule type" value="Genomic_DNA"/>
</dbReference>
<dbReference type="InterPro" id="IPR029063">
    <property type="entry name" value="SAM-dependent_MTases_sf"/>
</dbReference>
<proteinExistence type="predicted"/>
<dbReference type="PROSITE" id="PS00094">
    <property type="entry name" value="C5_MTASE_1"/>
    <property type="match status" value="1"/>
</dbReference>
<dbReference type="InterPro" id="IPR005122">
    <property type="entry name" value="Uracil-DNA_glycosylase-like"/>
</dbReference>
<evidence type="ECO:0000313" key="7">
    <source>
        <dbReference type="Proteomes" id="UP000217465"/>
    </source>
</evidence>
<dbReference type="AlphaFoldDB" id="A0A854WRU1"/>
<dbReference type="SUPFAM" id="SSF52141">
    <property type="entry name" value="Uracil-DNA glycosylase-like"/>
    <property type="match status" value="1"/>
</dbReference>
<dbReference type="Proteomes" id="UP000217465">
    <property type="component" value="Unassembled WGS sequence"/>
</dbReference>
<gene>
    <name evidence="6" type="primary">hpaIIM</name>
    <name evidence="6" type="ORF">A9Y57_01564</name>
</gene>
<dbReference type="GO" id="GO:0032259">
    <property type="term" value="P:methylation"/>
    <property type="evidence" value="ECO:0007669"/>
    <property type="project" value="UniProtKB-KW"/>
</dbReference>
<evidence type="ECO:0000256" key="3">
    <source>
        <dbReference type="ARBA" id="ARBA00022691"/>
    </source>
</evidence>
<feature type="domain" description="Uracil-DNA glycosylase-like" evidence="5">
    <location>
        <begin position="101"/>
        <end position="258"/>
    </location>
</feature>
<dbReference type="GO" id="GO:0008168">
    <property type="term" value="F:methyltransferase activity"/>
    <property type="evidence" value="ECO:0007669"/>
    <property type="project" value="UniProtKB-KW"/>
</dbReference>
<dbReference type="CDD" id="cd10033">
    <property type="entry name" value="UDG_like"/>
    <property type="match status" value="1"/>
</dbReference>
<comment type="caution">
    <text evidence="6">The sequence shown here is derived from an EMBL/GenBank/DDBJ whole genome shotgun (WGS) entry which is preliminary data.</text>
</comment>
<sequence length="266" mass="30832">MEAFDWVLTNQGHECIGFCEIDKFARKSYKAIYKTEGEIEFHDIRQVTDQDFRQFRGQVDIICGGFPCQAFSLAGRRLGFEDTRGTLFFEIARAAKQIQPLFSAPETAKIIIIAQAPGIHAQELGIFFNDLSGDKLREWLGIDRECFYDSGYFAVVPMDYYFPGKGKTGDLPPRKGFAEKWHKKTLDLMPNKQLILLIGAYAQRYYLKQRSTEKLTNTVKNFDRYLPEFFPLVHPSPRNNIWQSKNPWFLDQVIPVLQERVKAILK</sequence>
<dbReference type="InterPro" id="IPR018117">
    <property type="entry name" value="C5_DNA_meth_AS"/>
</dbReference>
<organism evidence="6 7">
    <name type="scientific">Streptococcus parauberis</name>
    <dbReference type="NCBI Taxonomy" id="1348"/>
    <lineage>
        <taxon>Bacteria</taxon>
        <taxon>Bacillati</taxon>
        <taxon>Bacillota</taxon>
        <taxon>Bacilli</taxon>
        <taxon>Lactobacillales</taxon>
        <taxon>Streptococcaceae</taxon>
        <taxon>Streptococcus</taxon>
    </lineage>
</organism>
<dbReference type="Pfam" id="PF03167">
    <property type="entry name" value="UDG"/>
    <property type="match status" value="1"/>
</dbReference>
<name>A0A854WRU1_9STRE</name>
<dbReference type="PANTHER" id="PTHR42160">
    <property type="entry name" value="URACIL-DNA GLYCOSYLASE SUPERFAMILY PROTEIN"/>
    <property type="match status" value="1"/>
</dbReference>
<keyword evidence="2" id="KW-0808">Transferase</keyword>
<evidence type="ECO:0000313" key="6">
    <source>
        <dbReference type="EMBL" id="PCH12844.1"/>
    </source>
</evidence>
<dbReference type="SUPFAM" id="SSF53335">
    <property type="entry name" value="S-adenosyl-L-methionine-dependent methyltransferases"/>
    <property type="match status" value="1"/>
</dbReference>
<keyword evidence="4" id="KW-0680">Restriction system</keyword>
<dbReference type="Pfam" id="PF00145">
    <property type="entry name" value="DNA_methylase"/>
    <property type="match status" value="1"/>
</dbReference>
<keyword evidence="3" id="KW-0949">S-adenosyl-L-methionine</keyword>
<dbReference type="SMART" id="SM00986">
    <property type="entry name" value="UDG"/>
    <property type="match status" value="1"/>
</dbReference>
<dbReference type="PANTHER" id="PTHR42160:SF1">
    <property type="entry name" value="URACIL-DNA GLYCOSYLASE SUPERFAMILY PROTEIN"/>
    <property type="match status" value="1"/>
</dbReference>